<reference evidence="1" key="1">
    <citation type="submission" date="2021-10" db="EMBL/GenBank/DDBJ databases">
        <title>Collection of gut derived symbiotic bacterial strains cultured from healthy donors.</title>
        <authorList>
            <person name="Lin H."/>
            <person name="Littmann E."/>
            <person name="Claire K."/>
            <person name="Pamer E."/>
        </authorList>
    </citation>
    <scope>NUCLEOTIDE SEQUENCE</scope>
    <source>
        <strain evidence="1">MSK.22.92</strain>
    </source>
</reference>
<dbReference type="SUPFAM" id="SSF55681">
    <property type="entry name" value="Class II aaRS and biotin synthetases"/>
    <property type="match status" value="1"/>
</dbReference>
<dbReference type="InterPro" id="IPR045864">
    <property type="entry name" value="aa-tRNA-synth_II/BPL/LPL"/>
</dbReference>
<dbReference type="GO" id="GO:0005829">
    <property type="term" value="C:cytosol"/>
    <property type="evidence" value="ECO:0007669"/>
    <property type="project" value="TreeGrafter"/>
</dbReference>
<evidence type="ECO:0000313" key="2">
    <source>
        <dbReference type="Proteomes" id="UP001197847"/>
    </source>
</evidence>
<proteinExistence type="predicted"/>
<feature type="non-terminal residue" evidence="1">
    <location>
        <position position="1"/>
    </location>
</feature>
<evidence type="ECO:0000313" key="1">
    <source>
        <dbReference type="EMBL" id="MCC2749018.1"/>
    </source>
</evidence>
<dbReference type="EMBL" id="JAJFBX010000450">
    <property type="protein sequence ID" value="MCC2749018.1"/>
    <property type="molecule type" value="Genomic_DNA"/>
</dbReference>
<comment type="caution">
    <text evidence="1">The sequence shown here is derived from an EMBL/GenBank/DDBJ whole genome shotgun (WGS) entry which is preliminary data.</text>
</comment>
<name>A0AAW4WWF1_9FIRM</name>
<dbReference type="GO" id="GO:0006433">
    <property type="term" value="P:prolyl-tRNA aminoacylation"/>
    <property type="evidence" value="ECO:0007669"/>
    <property type="project" value="TreeGrafter"/>
</dbReference>
<accession>A0AAW4WWF1</accession>
<dbReference type="GO" id="GO:0140096">
    <property type="term" value="F:catalytic activity, acting on a protein"/>
    <property type="evidence" value="ECO:0007669"/>
    <property type="project" value="UniProtKB-ARBA"/>
</dbReference>
<feature type="non-terminal residue" evidence="1">
    <location>
        <position position="75"/>
    </location>
</feature>
<dbReference type="AlphaFoldDB" id="A0AAW4WWF1"/>
<dbReference type="PANTHER" id="PTHR42753">
    <property type="entry name" value="MITOCHONDRIAL RIBOSOME PROTEIN L39/PROLYL-TRNA LIGASE FAMILY MEMBER"/>
    <property type="match status" value="1"/>
</dbReference>
<dbReference type="Proteomes" id="UP001197847">
    <property type="component" value="Unassembled WGS sequence"/>
</dbReference>
<dbReference type="PANTHER" id="PTHR42753:SF2">
    <property type="entry name" value="PROLINE--TRNA LIGASE"/>
    <property type="match status" value="1"/>
</dbReference>
<dbReference type="GO" id="GO:0016740">
    <property type="term" value="F:transferase activity"/>
    <property type="evidence" value="ECO:0007669"/>
    <property type="project" value="UniProtKB-ARBA"/>
</dbReference>
<dbReference type="InterPro" id="IPR050062">
    <property type="entry name" value="Pro-tRNA_synthetase"/>
</dbReference>
<dbReference type="Gene3D" id="3.30.930.10">
    <property type="entry name" value="Bira Bifunctional Protein, Domain 2"/>
    <property type="match status" value="1"/>
</dbReference>
<sequence length="75" mass="7916">QLGLKYSKALDLKVLDQNGKAVPVWMGCYGIGVSRVLACIAETHHDEAGLAWPTVIAPAAVHVVATGKDEKAFEG</sequence>
<organism evidence="1 2">
    <name type="scientific">Agathobacter rectalis</name>
    <dbReference type="NCBI Taxonomy" id="39491"/>
    <lineage>
        <taxon>Bacteria</taxon>
        <taxon>Bacillati</taxon>
        <taxon>Bacillota</taxon>
        <taxon>Clostridia</taxon>
        <taxon>Lachnospirales</taxon>
        <taxon>Lachnospiraceae</taxon>
        <taxon>Agathobacter</taxon>
    </lineage>
</organism>
<gene>
    <name evidence="1" type="ORF">LK487_18780</name>
</gene>
<keyword evidence="1" id="KW-0436">Ligase</keyword>
<dbReference type="GO" id="GO:0004827">
    <property type="term" value="F:proline-tRNA ligase activity"/>
    <property type="evidence" value="ECO:0007669"/>
    <property type="project" value="TreeGrafter"/>
</dbReference>
<protein>
    <submittedName>
        <fullName evidence="1">Proline--tRNA ligase</fullName>
    </submittedName>
</protein>